<dbReference type="PANTHER" id="PTHR36509:SF3">
    <property type="entry name" value="SIGNAL PEPTIDE PROTEIN"/>
    <property type="match status" value="1"/>
</dbReference>
<dbReference type="Gene3D" id="2.60.40.1610">
    <property type="entry name" value="Domain of unknown function DUF1254"/>
    <property type="match status" value="1"/>
</dbReference>
<reference evidence="4" key="1">
    <citation type="submission" date="2022-10" db="EMBL/GenBank/DDBJ databases">
        <authorList>
            <person name="Chen Y."/>
            <person name="Dougan E. K."/>
            <person name="Chan C."/>
            <person name="Rhodes N."/>
            <person name="Thang M."/>
        </authorList>
    </citation>
    <scope>NUCLEOTIDE SEQUENCE</scope>
</reference>
<feature type="domain" description="DUF1254" evidence="3">
    <location>
        <begin position="1441"/>
        <end position="1556"/>
    </location>
</feature>
<proteinExistence type="predicted"/>
<feature type="compositionally biased region" description="Low complexity" evidence="1">
    <location>
        <begin position="1039"/>
        <end position="1050"/>
    </location>
</feature>
<dbReference type="InterPro" id="IPR010621">
    <property type="entry name" value="DUF1214"/>
</dbReference>
<accession>A0A9P1BN16</accession>
<dbReference type="InterPro" id="IPR016024">
    <property type="entry name" value="ARM-type_fold"/>
</dbReference>
<evidence type="ECO:0000313" key="5">
    <source>
        <dbReference type="EMBL" id="CAL4763641.1"/>
    </source>
</evidence>
<evidence type="ECO:0000259" key="2">
    <source>
        <dbReference type="Pfam" id="PF06742"/>
    </source>
</evidence>
<dbReference type="PANTHER" id="PTHR36509">
    <property type="entry name" value="BLL3101 PROTEIN"/>
    <property type="match status" value="1"/>
</dbReference>
<gene>
    <name evidence="4" type="ORF">C1SCF055_LOCUS4554</name>
</gene>
<dbReference type="Pfam" id="PF06742">
    <property type="entry name" value="DUF1214"/>
    <property type="match status" value="1"/>
</dbReference>
<dbReference type="EMBL" id="CAMXCT010000262">
    <property type="protein sequence ID" value="CAI3976329.1"/>
    <property type="molecule type" value="Genomic_DNA"/>
</dbReference>
<evidence type="ECO:0000256" key="1">
    <source>
        <dbReference type="SAM" id="MobiDB-lite"/>
    </source>
</evidence>
<protein>
    <submittedName>
        <fullName evidence="5">Golgi reassembly-stacking protein 2</fullName>
    </submittedName>
</protein>
<dbReference type="SUPFAM" id="SSF48371">
    <property type="entry name" value="ARM repeat"/>
    <property type="match status" value="1"/>
</dbReference>
<feature type="region of interest" description="Disordered" evidence="1">
    <location>
        <begin position="995"/>
        <end position="1050"/>
    </location>
</feature>
<dbReference type="Gene3D" id="1.25.10.10">
    <property type="entry name" value="Leucine-rich Repeat Variant"/>
    <property type="match status" value="2"/>
</dbReference>
<evidence type="ECO:0000259" key="3">
    <source>
        <dbReference type="Pfam" id="PF06863"/>
    </source>
</evidence>
<feature type="domain" description="DUF1214" evidence="2">
    <location>
        <begin position="1711"/>
        <end position="1818"/>
    </location>
</feature>
<dbReference type="Pfam" id="PF06863">
    <property type="entry name" value="DUF1254"/>
    <property type="match status" value="1"/>
</dbReference>
<evidence type="ECO:0000313" key="4">
    <source>
        <dbReference type="EMBL" id="CAI3976329.1"/>
    </source>
</evidence>
<dbReference type="Gene3D" id="1.10.3360.10">
    <property type="entry name" value="VPA0735-like domain"/>
    <property type="match status" value="1"/>
</dbReference>
<dbReference type="OrthoDB" id="417676at2759"/>
<dbReference type="EMBL" id="CAMXCT030000262">
    <property type="protein sequence ID" value="CAL4763641.1"/>
    <property type="molecule type" value="Genomic_DNA"/>
</dbReference>
<dbReference type="EMBL" id="CAMXCT020000262">
    <property type="protein sequence ID" value="CAL1129704.1"/>
    <property type="molecule type" value="Genomic_DNA"/>
</dbReference>
<name>A0A9P1BN16_9DINO</name>
<organism evidence="4">
    <name type="scientific">Cladocopium goreaui</name>
    <dbReference type="NCBI Taxonomy" id="2562237"/>
    <lineage>
        <taxon>Eukaryota</taxon>
        <taxon>Sar</taxon>
        <taxon>Alveolata</taxon>
        <taxon>Dinophyceae</taxon>
        <taxon>Suessiales</taxon>
        <taxon>Symbiodiniaceae</taxon>
        <taxon>Cladocopium</taxon>
    </lineage>
</organism>
<dbReference type="Proteomes" id="UP001152797">
    <property type="component" value="Unassembled WGS sequence"/>
</dbReference>
<dbReference type="Gene3D" id="2.60.120.600">
    <property type="entry name" value="Domain of unknown function DUF1214, C-terminal domain"/>
    <property type="match status" value="1"/>
</dbReference>
<reference evidence="5 6" key="2">
    <citation type="submission" date="2024-05" db="EMBL/GenBank/DDBJ databases">
        <authorList>
            <person name="Chen Y."/>
            <person name="Shah S."/>
            <person name="Dougan E. K."/>
            <person name="Thang M."/>
            <person name="Chan C."/>
        </authorList>
    </citation>
    <scope>NUCLEOTIDE SEQUENCE [LARGE SCALE GENOMIC DNA]</scope>
</reference>
<dbReference type="InterPro" id="IPR011989">
    <property type="entry name" value="ARM-like"/>
</dbReference>
<sequence length="1844" mass="202365">MSSTSGLEIFEELPRILDDPRRLTQAAELFEQLKRLCRESAAALQHVMRFATAEQPAVQHFALKLLLSWVQPRARHEFPSEWLALKTWLLQSMQKDWSSAPVFVRGKLADVIVNVAKVEWPGAWPELSSALFGEQTLSSTLLKLSIWTRFCECLGEDAKDLTAERRREISQGIGKHFEEPPEAPIFVASLQQSLQHFGADGRVLREVLQLCRALPNAVTVKLLLKNHFDKIVKVGLTSELKELALTALAEWAAQLASNPKQGIPATHDLCRFTDLLMQLVDSCKFDVEDPSSYNSHQQVARLFCDLATQNASSLTSAMPAAELTRIWLALIRLLRYPSAGIQADALTGMVTLTRQGLGATGTVRMDLEQLTGVLHVLSLKISEGEKMGEQGNPSLSNDRSAWLLRCLGPISGQQNCQTFAGWCHGMKISASFDILETDFSGQQIQAQRLGRVKVHSKELLSEICRRAPQSGAKVSPENCNFSALCRVAGGLVARSLAGDEMDMGSMQSWVEEFDSAISLVESAASAALKLAEKDGPPQFLEAVVQSMLAFLQQVCVKTAESPTIERRRLEFLSACSGFYKHWPQEVLRDVLARVVAHIRAEQSPVTRGIKLEQRALDTLVAISKSGVLKAQHLESLNGECNDLAQRVSSASGRSKLVEALLLAVASCEDLERPRKVQLVHGIMEQVTTAWHSCDLVQAASPHTLLEVISTAATTVGPPGPVWEEGQTSGLGKLKDVKTMLSTFGAISRTGSGEFGDALADGVVMDWAPGIFRVLQAVCQLYVFAANSDNQLLRILVLVPGRSEIEQMTGRVMASEEEDELAKQFSGGIDPKLAAAIRSILYEFRMFATKAAKACLAFKSFWSLPNSSQWLKETAAHLRTVRPHVAELMLRDIFLPLVKSQNHLNDPAVASVSKVYMPSLLSASSSLLRELWGLKPSKLEANGVTGPDPLPRFEKLEPAHASSVVSFTRTCSHLISAFIGTELPQAGQLEDPEKNFLSKKRPAQTAAPSSVVSNPRKRRKNRNKNSFSALESKEDEPIAEAETGASSGSSASVSRRPALVLAMMREKTLREALLNFLADLLLIPDPETVTRALVGLTSWSAQLWNMVIHGEDLSSLSLGTAENHRPEVGEILHTAGDVLRVIPKGLLQPLCRLATRPVSEQFTECLKESLLEGMVRHPWNSFSACSWLEATRCPSSLICELTCPIFTALTALVRLFKLQCRKLEVSAEAAQLYLTPALVEALRVLAEMPNTSQDDVDTLLVTLLDDKKGSTKDFQRGALRALLFEASPAFSDSHEQDPMGKALLSGLDYVTMNERISLVMSAMGGSASTEIGGVRVFKVSPGSPAAEAGLEARFSMLLHVPEGITTKDEYDTCLGKLKFQDGLPDEPTVQKVYDNLDRSRAMHAFLDMIPLASMEAMRAGFASIGCDACHKACIFGSLMDSRSLWLTANTDTVYVGAMLDLQRDGPTVVDVPAGAGPGMVNDAYFRYVTDMGKPGPDRGAGGKYLVLPPGHQGEVPGGYHVTQSPSYTNWAILRGFLQNGSPDAAAKMWKEGLKIYPLSTVGAPPKMEFFDMSGKEMNTIHSNDFGFFLEVNAVIQREPVDLLDPELRGNLSAIGIRKGQAFQPDARMKALLEEGVAIGNATARALCFAPRDESVKFYGKESEWTTPFVGGDHEWLIDKGAGGRNIDARTRFFYLATANTPAMIMKMVGVGSQYILAFRDEKHEYLDGSKCYSLTLPANVPVKDFWSLVLYDAQHRSMLQTPQIAPGRNSVRHPDMKFNNDGSITLWFGPQAPSGKESNWLQTTPGKTWFVCLRLYGPLESWFNHTWRPSEIKEEEADRKRKAPP</sequence>
<dbReference type="SUPFAM" id="SSF160935">
    <property type="entry name" value="VPA0735-like"/>
    <property type="match status" value="1"/>
</dbReference>
<keyword evidence="6" id="KW-1185">Reference proteome</keyword>
<evidence type="ECO:0000313" key="6">
    <source>
        <dbReference type="Proteomes" id="UP001152797"/>
    </source>
</evidence>
<dbReference type="InterPro" id="IPR010679">
    <property type="entry name" value="DUF1254"/>
</dbReference>
<comment type="caution">
    <text evidence="4">The sequence shown here is derived from an EMBL/GenBank/DDBJ whole genome shotgun (WGS) entry which is preliminary data.</text>
</comment>
<dbReference type="InterPro" id="IPR037050">
    <property type="entry name" value="DUF1254_sf"/>
</dbReference>
<dbReference type="InterPro" id="IPR037049">
    <property type="entry name" value="DUF1214_C_sf"/>
</dbReference>